<dbReference type="GO" id="GO:0005737">
    <property type="term" value="C:cytoplasm"/>
    <property type="evidence" value="ECO:0007669"/>
    <property type="project" value="UniProtKB-ARBA"/>
</dbReference>
<dbReference type="Gene3D" id="3.30.40.10">
    <property type="entry name" value="Zinc/RING finger domain, C3HC4 (zinc finger)"/>
    <property type="match status" value="1"/>
</dbReference>
<dbReference type="FunFam" id="1.20.120.1750:FF:000110">
    <property type="entry name" value="RBR-type E3 ubiquitin transferase"/>
    <property type="match status" value="1"/>
</dbReference>
<dbReference type="EC" id="2.3.2.31" evidence="4"/>
<evidence type="ECO:0000256" key="9">
    <source>
        <dbReference type="ARBA" id="ARBA00022771"/>
    </source>
</evidence>
<name>A0A0P1AXE1_PLAHL</name>
<dbReference type="InterPro" id="IPR002867">
    <property type="entry name" value="IBR_dom"/>
</dbReference>
<sequence length="610" mass="68604">MPPVSSTRECSAYLLDLYESLHQLQSLSGEDERMRWRWRLYQMQRQFEFDQQDAWASSMLTIIENHISALPIESTRNAQPIRTHATSAIAENDEVHLSIDEMDAKRNADSDTTDTTDNSLRDRTQLIKYMQSASRRTIRAITRSGIRDRGQSLPVTSCRMSIADCSGETNESNDLQIPSAVTASSNSSMPVSAEVKKERNLISNLAIFTRHERTNFRHSMPDSLQSMVNYLGLSNLNELFLCQICYDYVPVSKSYALVVCGHIFCQACLKSFLEFKIKEGQVYPKCFFEISKNEAACNAAISVDDIQALVSQRVWQKYTTFKFNKDHELARQCPYCDHSQVCAGSENPECICEACNREFCFLHNNAHQDETCAAYERSMIAIEKLNNSLISKISRRCPGCQNYVEKIGGCNQMKCVVCSTSFCWICLKIIDDSVFPEHFQWWNIRGCAGNQMLDNEGQSATQKGIIMVMRVLFFIIFGPPALLVTVIFCILCCCFYPCTSDDSVSFRQAFTTCFCISGYILLAPIVLVLGLIAVAILIAGATAGAVVLVCLSPIVGIILLFQRNTWLSILTHRQARSRSSNHAETATACIFEDTYNTSSPNDQTAFHVSI</sequence>
<organism evidence="19 20">
    <name type="scientific">Plasmopara halstedii</name>
    <name type="common">Downy mildew of sunflower</name>
    <dbReference type="NCBI Taxonomy" id="4781"/>
    <lineage>
        <taxon>Eukaryota</taxon>
        <taxon>Sar</taxon>
        <taxon>Stramenopiles</taxon>
        <taxon>Oomycota</taxon>
        <taxon>Peronosporomycetes</taxon>
        <taxon>Peronosporales</taxon>
        <taxon>Peronosporaceae</taxon>
        <taxon>Plasmopara</taxon>
    </lineage>
</organism>
<dbReference type="Pfam" id="PF01485">
    <property type="entry name" value="IBR"/>
    <property type="match status" value="1"/>
</dbReference>
<evidence type="ECO:0000256" key="7">
    <source>
        <dbReference type="ARBA" id="ARBA00022723"/>
    </source>
</evidence>
<keyword evidence="9 15" id="KW-0863">Zinc-finger</keyword>
<reference evidence="20" key="2">
    <citation type="submission" date="2014-09" db="EMBL/GenBank/DDBJ databases">
        <authorList>
            <person name="Sharma Rahul"/>
            <person name="Thines Marco"/>
        </authorList>
    </citation>
    <scope>NUCLEOTIDE SEQUENCE [LARGE SCALE GENOMIC DNA]</scope>
</reference>
<dbReference type="GO" id="GO:0031090">
    <property type="term" value="C:organelle membrane"/>
    <property type="evidence" value="ECO:0007669"/>
    <property type="project" value="UniProtKB-ARBA"/>
</dbReference>
<keyword evidence="12 16" id="KW-1133">Transmembrane helix</keyword>
<dbReference type="SUPFAM" id="SSF57850">
    <property type="entry name" value="RING/U-box"/>
    <property type="match status" value="2"/>
</dbReference>
<dbReference type="InterPro" id="IPR017907">
    <property type="entry name" value="Znf_RING_CS"/>
</dbReference>
<dbReference type="InterPro" id="IPR013083">
    <property type="entry name" value="Znf_RING/FYVE/PHD"/>
</dbReference>
<feature type="domain" description="RING-type" evidence="17">
    <location>
        <begin position="242"/>
        <end position="286"/>
    </location>
</feature>
<protein>
    <recommendedName>
        <fullName evidence="4">RBR-type E3 ubiquitin transferase</fullName>
        <ecNumber evidence="4">2.3.2.31</ecNumber>
    </recommendedName>
</protein>
<evidence type="ECO:0000256" key="10">
    <source>
        <dbReference type="ARBA" id="ARBA00022786"/>
    </source>
</evidence>
<evidence type="ECO:0000259" key="17">
    <source>
        <dbReference type="PROSITE" id="PS50089"/>
    </source>
</evidence>
<dbReference type="PROSITE" id="PS51873">
    <property type="entry name" value="TRIAD"/>
    <property type="match status" value="1"/>
</dbReference>
<evidence type="ECO:0000313" key="19">
    <source>
        <dbReference type="EMBL" id="CEG45855.1"/>
    </source>
</evidence>
<dbReference type="AlphaFoldDB" id="A0A0P1AXE1"/>
<dbReference type="SMART" id="SM00184">
    <property type="entry name" value="RING"/>
    <property type="match status" value="1"/>
</dbReference>
<keyword evidence="20" id="KW-1185">Reference proteome</keyword>
<evidence type="ECO:0000259" key="18">
    <source>
        <dbReference type="PROSITE" id="PS51873"/>
    </source>
</evidence>
<keyword evidence="6 16" id="KW-0812">Transmembrane</keyword>
<dbReference type="OrthoDB" id="205060at2759"/>
<dbReference type="FunFam" id="3.30.40.10:FF:000051">
    <property type="entry name" value="RBR-type E3 ubiquitin transferase"/>
    <property type="match status" value="1"/>
</dbReference>
<evidence type="ECO:0000313" key="20">
    <source>
        <dbReference type="Proteomes" id="UP000054928"/>
    </source>
</evidence>
<proteinExistence type="inferred from homology"/>
<keyword evidence="11" id="KW-0862">Zinc</keyword>
<evidence type="ECO:0000256" key="13">
    <source>
        <dbReference type="ARBA" id="ARBA00023136"/>
    </source>
</evidence>
<evidence type="ECO:0000256" key="2">
    <source>
        <dbReference type="ARBA" id="ARBA00004167"/>
    </source>
</evidence>
<dbReference type="InterPro" id="IPR047548">
    <property type="entry name" value="Rcat_RBR_RNF14"/>
</dbReference>
<dbReference type="CDD" id="cd20354">
    <property type="entry name" value="Rcat_RBR_RNF14"/>
    <property type="match status" value="1"/>
</dbReference>
<evidence type="ECO:0000256" key="12">
    <source>
        <dbReference type="ARBA" id="ARBA00022989"/>
    </source>
</evidence>
<feature type="transmembrane region" description="Helical" evidence="16">
    <location>
        <begin position="543"/>
        <end position="561"/>
    </location>
</feature>
<dbReference type="RefSeq" id="XP_024582224.1">
    <property type="nucleotide sequence ID" value="XM_024716646.1"/>
</dbReference>
<evidence type="ECO:0000256" key="11">
    <source>
        <dbReference type="ARBA" id="ARBA00022833"/>
    </source>
</evidence>
<comment type="similarity">
    <text evidence="14">Belongs to the RBR family. RNF14 subfamily.</text>
</comment>
<feature type="transmembrane region" description="Helical" evidence="16">
    <location>
        <begin position="509"/>
        <end position="537"/>
    </location>
</feature>
<dbReference type="InterPro" id="IPR044066">
    <property type="entry name" value="TRIAD_supradom"/>
</dbReference>
<dbReference type="EMBL" id="CCYD01001708">
    <property type="protein sequence ID" value="CEG45855.1"/>
    <property type="molecule type" value="Genomic_DNA"/>
</dbReference>
<dbReference type="RefSeq" id="XP_024571718.1">
    <property type="nucleotide sequence ID" value="XM_024723192.1"/>
</dbReference>
<keyword evidence="5" id="KW-0808">Transferase</keyword>
<evidence type="ECO:0000256" key="1">
    <source>
        <dbReference type="ARBA" id="ARBA00001798"/>
    </source>
</evidence>
<evidence type="ECO:0000256" key="16">
    <source>
        <dbReference type="SAM" id="Phobius"/>
    </source>
</evidence>
<evidence type="ECO:0000256" key="14">
    <source>
        <dbReference type="ARBA" id="ARBA00044508"/>
    </source>
</evidence>
<dbReference type="GO" id="GO:0008270">
    <property type="term" value="F:zinc ion binding"/>
    <property type="evidence" value="ECO:0007669"/>
    <property type="project" value="UniProtKB-KW"/>
</dbReference>
<evidence type="ECO:0000256" key="15">
    <source>
        <dbReference type="PROSITE-ProRule" id="PRU00175"/>
    </source>
</evidence>
<keyword evidence="10" id="KW-0833">Ubl conjugation pathway</keyword>
<dbReference type="EMBL" id="CCYD01000041">
    <property type="protein sequence ID" value="CEG35349.1"/>
    <property type="molecule type" value="Genomic_DNA"/>
</dbReference>
<comment type="pathway">
    <text evidence="3">Protein modification; protein ubiquitination.</text>
</comment>
<comment type="catalytic activity">
    <reaction evidence="1">
        <text>[E2 ubiquitin-conjugating enzyme]-S-ubiquitinyl-L-cysteine + [acceptor protein]-L-lysine = [E2 ubiquitin-conjugating enzyme]-L-cysteine + [acceptor protein]-N(6)-ubiquitinyl-L-lysine.</text>
        <dbReference type="EC" id="2.3.2.31"/>
    </reaction>
</comment>
<dbReference type="GO" id="GO:0061630">
    <property type="term" value="F:ubiquitin protein ligase activity"/>
    <property type="evidence" value="ECO:0007669"/>
    <property type="project" value="UniProtKB-EC"/>
</dbReference>
<feature type="transmembrane region" description="Helical" evidence="16">
    <location>
        <begin position="471"/>
        <end position="497"/>
    </location>
</feature>
<evidence type="ECO:0000256" key="3">
    <source>
        <dbReference type="ARBA" id="ARBA00004906"/>
    </source>
</evidence>
<dbReference type="InterPro" id="IPR031127">
    <property type="entry name" value="E3_UB_ligase_RBR"/>
</dbReference>
<evidence type="ECO:0000256" key="8">
    <source>
        <dbReference type="ARBA" id="ARBA00022737"/>
    </source>
</evidence>
<keyword evidence="19" id="KW-0436">Ligase</keyword>
<reference evidence="19" key="1">
    <citation type="submission" date="2014-09" db="EMBL/GenBank/DDBJ databases">
        <authorList>
            <person name="Magalhaes I.L.F."/>
            <person name="Oliveira U."/>
            <person name="Santos F.R."/>
            <person name="Vidigal T.H.D.A."/>
            <person name="Brescovit A.D."/>
            <person name="Santos A.J."/>
        </authorList>
    </citation>
    <scope>NUCLEOTIDE SEQUENCE [LARGE SCALE GENOMIC DNA]</scope>
</reference>
<dbReference type="OMA" id="ICYDYAP"/>
<evidence type="ECO:0000256" key="6">
    <source>
        <dbReference type="ARBA" id="ARBA00022692"/>
    </source>
</evidence>
<dbReference type="GeneID" id="36397183"/>
<dbReference type="GeneID" id="36404530"/>
<dbReference type="PROSITE" id="PS00518">
    <property type="entry name" value="ZF_RING_1"/>
    <property type="match status" value="1"/>
</dbReference>
<dbReference type="InterPro" id="IPR001841">
    <property type="entry name" value="Znf_RING"/>
</dbReference>
<dbReference type="PANTHER" id="PTHR11685">
    <property type="entry name" value="RBR FAMILY RING FINGER AND IBR DOMAIN-CONTAINING"/>
    <property type="match status" value="1"/>
</dbReference>
<keyword evidence="13 16" id="KW-0472">Membrane</keyword>
<dbReference type="Gene3D" id="1.20.120.1750">
    <property type="match status" value="1"/>
</dbReference>
<dbReference type="GO" id="GO:0016874">
    <property type="term" value="F:ligase activity"/>
    <property type="evidence" value="ECO:0007669"/>
    <property type="project" value="UniProtKB-KW"/>
</dbReference>
<keyword evidence="8" id="KW-0677">Repeat</keyword>
<evidence type="ECO:0000256" key="5">
    <source>
        <dbReference type="ARBA" id="ARBA00022679"/>
    </source>
</evidence>
<dbReference type="PROSITE" id="PS50089">
    <property type="entry name" value="ZF_RING_2"/>
    <property type="match status" value="1"/>
</dbReference>
<accession>A0A0P1AXE1</accession>
<dbReference type="GO" id="GO:0016567">
    <property type="term" value="P:protein ubiquitination"/>
    <property type="evidence" value="ECO:0007669"/>
    <property type="project" value="InterPro"/>
</dbReference>
<dbReference type="STRING" id="4781.A0A0P1AXE1"/>
<comment type="subcellular location">
    <subcellularLocation>
        <location evidence="2">Membrane</location>
        <topology evidence="2">Single-pass membrane protein</topology>
    </subcellularLocation>
</comment>
<feature type="domain" description="RING-type" evidence="18">
    <location>
        <begin position="238"/>
        <end position="453"/>
    </location>
</feature>
<keyword evidence="7" id="KW-0479">Metal-binding</keyword>
<evidence type="ECO:0000256" key="4">
    <source>
        <dbReference type="ARBA" id="ARBA00012251"/>
    </source>
</evidence>
<dbReference type="Proteomes" id="UP000054928">
    <property type="component" value="Unassembled WGS sequence"/>
</dbReference>